<feature type="compositionally biased region" description="Basic and acidic residues" evidence="5">
    <location>
        <begin position="41"/>
        <end position="50"/>
    </location>
</feature>
<dbReference type="PANTHER" id="PTHR12197">
    <property type="entry name" value="HISTONE-LYSINE N-METHYLTRANSFERASE SMYD"/>
    <property type="match status" value="1"/>
</dbReference>
<dbReference type="Pfam" id="PF01753">
    <property type="entry name" value="zf-MYND"/>
    <property type="match status" value="1"/>
</dbReference>
<dbReference type="SUPFAM" id="SSF144232">
    <property type="entry name" value="HIT/MYND zinc finger-like"/>
    <property type="match status" value="1"/>
</dbReference>
<dbReference type="PANTHER" id="PTHR12197:SF251">
    <property type="entry name" value="EG:BACR7C10.4 PROTEIN"/>
    <property type="match status" value="1"/>
</dbReference>
<protein>
    <submittedName>
        <fullName evidence="8">SET and MYND domain-containing protein 3</fullName>
    </submittedName>
</protein>
<sequence length="963" mass="107179">MDSIVENNPTDEHAEATTTTPTSPSATPTRANKSKRNYRAKNRDSNSDNEHDGDEDIKDDNDHTKSTQQKSQQPTSSSSSSSSHLPYVQSQNAQNIGEVYPGLARLSFLDQDSGVEGGDTEQEGGGLGTARPRRPLQQKSLPVQQQQKQQKPTSTSADERGEQSTISQSAVETLVAPPSTSPSTTSSGISTESSLVEIKDTASENKGRGLFSAAQDVLKVGTLVFKEMGYCQVVNDTSLSSVCSTCFKDTREEQGEDEKSASAEGVSASNQRRLVRCAGCKVVWYCNKTCQIKDWKLHHQLECQGIQQSMKNPVMKDVWTKRSMDTTTVRALCRLVRRRERTRISAAYKTEHKKMDAAQKQVNEVYYSGLDQKEEEWLDEHGPTWIDHYLRAPASNQDVSSKGVLEESTQFTKIMAVVMSCVVTAKEDRSAFMRGSGESEDEAEGVSGTRGFELLRKLLSYGFSVTNLETTTAIGLALYVQSMPFMNHSCLPNCVYAFKGARVECRVIRDIQPGEELMISYIDQIGTTQERQKQLKEQYHFICNCPLCQYFPANPLIQPSQDTLLAIIPNSTFAPLLDPKQGFICPNTACVSRTDIGPILAMESQLAIYNKVELKCESCGHVTELTQEIVQENQEEADRIIARFVREMNGASDQQLKSGSRNFELAKVRLPETTDDNAAEVAAKAAAAMGGMNSVHEPSTAAIQYFSDAYQSLTGVAPPQARTNPRRPTRSPMDINEDPVHRSSLHRLVRRLEQTGFDEAVSHKNWVFALHRSLELERILNSTYIGHHPLKAVQGYYTCKIVNLLANLLLEESTIEIEESDHEQDSDEDVEMSNNSDDERDLKALRNAMGGGGSRGTKGHDTGSMQEQLLKRKQAEAVKPGDETKSKTATKSTPTKRIQTESSRQLLMYLKSLIPKIEDPALLQQFRVCWGKDGKLANRYRYQVDSLKQALYYAELPFQETMP</sequence>
<dbReference type="EMBL" id="JAAAIM010000007">
    <property type="protein sequence ID" value="KAG0298558.1"/>
    <property type="molecule type" value="Genomic_DNA"/>
</dbReference>
<feature type="region of interest" description="Disordered" evidence="5">
    <location>
        <begin position="873"/>
        <end position="899"/>
    </location>
</feature>
<evidence type="ECO:0000259" key="6">
    <source>
        <dbReference type="PROSITE" id="PS50280"/>
    </source>
</evidence>
<feature type="region of interest" description="Disordered" evidence="5">
    <location>
        <begin position="110"/>
        <end position="193"/>
    </location>
</feature>
<evidence type="ECO:0000313" key="9">
    <source>
        <dbReference type="Proteomes" id="UP001194696"/>
    </source>
</evidence>
<feature type="compositionally biased region" description="Low complexity" evidence="5">
    <location>
        <begin position="66"/>
        <end position="83"/>
    </location>
</feature>
<keyword evidence="1" id="KW-0479">Metal-binding</keyword>
<dbReference type="InterPro" id="IPR002893">
    <property type="entry name" value="Znf_MYND"/>
</dbReference>
<keyword evidence="9" id="KW-1185">Reference proteome</keyword>
<dbReference type="PROSITE" id="PS50280">
    <property type="entry name" value="SET"/>
    <property type="match status" value="1"/>
</dbReference>
<feature type="region of interest" description="Disordered" evidence="5">
    <location>
        <begin position="818"/>
        <end position="840"/>
    </location>
</feature>
<dbReference type="Gene3D" id="2.170.270.10">
    <property type="entry name" value="SET domain"/>
    <property type="match status" value="1"/>
</dbReference>
<feature type="region of interest" description="Disordered" evidence="5">
    <location>
        <begin position="1"/>
        <end position="93"/>
    </location>
</feature>
<reference evidence="8 9" key="1">
    <citation type="journal article" date="2020" name="Fungal Divers.">
        <title>Resolving the Mortierellaceae phylogeny through synthesis of multi-gene phylogenetics and phylogenomics.</title>
        <authorList>
            <person name="Vandepol N."/>
            <person name="Liber J."/>
            <person name="Desiro A."/>
            <person name="Na H."/>
            <person name="Kennedy M."/>
            <person name="Barry K."/>
            <person name="Grigoriev I.V."/>
            <person name="Miller A.N."/>
            <person name="O'Donnell K."/>
            <person name="Stajich J.E."/>
            <person name="Bonito G."/>
        </authorList>
    </citation>
    <scope>NUCLEOTIDE SEQUENCE [LARGE SCALE GENOMIC DNA]</scope>
    <source>
        <strain evidence="8 9">AD045</strain>
    </source>
</reference>
<evidence type="ECO:0000256" key="3">
    <source>
        <dbReference type="ARBA" id="ARBA00022833"/>
    </source>
</evidence>
<dbReference type="Pfam" id="PF00856">
    <property type="entry name" value="SET"/>
    <property type="match status" value="1"/>
</dbReference>
<feature type="domain" description="MYND-type" evidence="7">
    <location>
        <begin position="243"/>
        <end position="303"/>
    </location>
</feature>
<proteinExistence type="predicted"/>
<feature type="compositionally biased region" description="Low complexity" evidence="5">
    <location>
        <begin position="887"/>
        <end position="896"/>
    </location>
</feature>
<feature type="domain" description="SET" evidence="6">
    <location>
        <begin position="194"/>
        <end position="522"/>
    </location>
</feature>
<keyword evidence="3" id="KW-0862">Zinc</keyword>
<evidence type="ECO:0000256" key="2">
    <source>
        <dbReference type="ARBA" id="ARBA00022771"/>
    </source>
</evidence>
<dbReference type="Proteomes" id="UP001194696">
    <property type="component" value="Unassembled WGS sequence"/>
</dbReference>
<dbReference type="SUPFAM" id="SSF82199">
    <property type="entry name" value="SET domain"/>
    <property type="match status" value="1"/>
</dbReference>
<feature type="compositionally biased region" description="Low complexity" evidence="5">
    <location>
        <begin position="177"/>
        <end position="193"/>
    </location>
</feature>
<feature type="region of interest" description="Disordered" evidence="5">
    <location>
        <begin position="716"/>
        <end position="738"/>
    </location>
</feature>
<dbReference type="PROSITE" id="PS50865">
    <property type="entry name" value="ZF_MYND_2"/>
    <property type="match status" value="1"/>
</dbReference>
<accession>A0ABQ7KI77</accession>
<evidence type="ECO:0000313" key="8">
    <source>
        <dbReference type="EMBL" id="KAG0298558.1"/>
    </source>
</evidence>
<dbReference type="InterPro" id="IPR001214">
    <property type="entry name" value="SET_dom"/>
</dbReference>
<feature type="compositionally biased region" description="Low complexity" evidence="5">
    <location>
        <begin position="137"/>
        <end position="156"/>
    </location>
</feature>
<comment type="caution">
    <text evidence="8">The sequence shown here is derived from an EMBL/GenBank/DDBJ whole genome shotgun (WGS) entry which is preliminary data.</text>
</comment>
<dbReference type="InterPro" id="IPR046341">
    <property type="entry name" value="SET_dom_sf"/>
</dbReference>
<dbReference type="InterPro" id="IPR050869">
    <property type="entry name" value="H3K4_H4K5_MeTrfase"/>
</dbReference>
<feature type="compositionally biased region" description="Basic and acidic residues" evidence="5">
    <location>
        <begin position="873"/>
        <end position="886"/>
    </location>
</feature>
<name>A0ABQ7KI77_9FUNG</name>
<keyword evidence="2 4" id="KW-0863">Zinc-finger</keyword>
<feature type="region of interest" description="Disordered" evidence="5">
    <location>
        <begin position="846"/>
        <end position="865"/>
    </location>
</feature>
<evidence type="ECO:0000256" key="1">
    <source>
        <dbReference type="ARBA" id="ARBA00022723"/>
    </source>
</evidence>
<evidence type="ECO:0000259" key="7">
    <source>
        <dbReference type="PROSITE" id="PS50865"/>
    </source>
</evidence>
<feature type="compositionally biased region" description="Low complexity" evidence="5">
    <location>
        <begin position="16"/>
        <end position="29"/>
    </location>
</feature>
<dbReference type="Gene3D" id="6.10.140.2220">
    <property type="match status" value="1"/>
</dbReference>
<evidence type="ECO:0000256" key="5">
    <source>
        <dbReference type="SAM" id="MobiDB-lite"/>
    </source>
</evidence>
<evidence type="ECO:0000256" key="4">
    <source>
        <dbReference type="PROSITE-ProRule" id="PRU00134"/>
    </source>
</evidence>
<gene>
    <name evidence="8" type="primary">SMYD3</name>
    <name evidence="8" type="ORF">BGZ96_010604</name>
</gene>
<organism evidence="8 9">
    <name type="scientific">Linnemannia gamsii</name>
    <dbReference type="NCBI Taxonomy" id="64522"/>
    <lineage>
        <taxon>Eukaryota</taxon>
        <taxon>Fungi</taxon>
        <taxon>Fungi incertae sedis</taxon>
        <taxon>Mucoromycota</taxon>
        <taxon>Mortierellomycotina</taxon>
        <taxon>Mortierellomycetes</taxon>
        <taxon>Mortierellales</taxon>
        <taxon>Mortierellaceae</taxon>
        <taxon>Linnemannia</taxon>
    </lineage>
</organism>
<feature type="compositionally biased region" description="Acidic residues" evidence="5">
    <location>
        <begin position="818"/>
        <end position="839"/>
    </location>
</feature>